<organism evidence="1 2">
    <name type="scientific">Pseudomassariella vexata</name>
    <dbReference type="NCBI Taxonomy" id="1141098"/>
    <lineage>
        <taxon>Eukaryota</taxon>
        <taxon>Fungi</taxon>
        <taxon>Dikarya</taxon>
        <taxon>Ascomycota</taxon>
        <taxon>Pezizomycotina</taxon>
        <taxon>Sordariomycetes</taxon>
        <taxon>Xylariomycetidae</taxon>
        <taxon>Amphisphaeriales</taxon>
        <taxon>Pseudomassariaceae</taxon>
        <taxon>Pseudomassariella</taxon>
    </lineage>
</organism>
<dbReference type="OrthoDB" id="5598852at2759"/>
<reference evidence="1 2" key="1">
    <citation type="submission" date="2016-07" db="EMBL/GenBank/DDBJ databases">
        <title>Pervasive Adenine N6-methylation of Active Genes in Fungi.</title>
        <authorList>
            <consortium name="DOE Joint Genome Institute"/>
            <person name="Mondo S.J."/>
            <person name="Dannebaum R.O."/>
            <person name="Kuo R.C."/>
            <person name="Labutti K."/>
            <person name="Haridas S."/>
            <person name="Kuo A."/>
            <person name="Salamov A."/>
            <person name="Ahrendt S.R."/>
            <person name="Lipzen A."/>
            <person name="Sullivan W."/>
            <person name="Andreopoulos W.B."/>
            <person name="Clum A."/>
            <person name="Lindquist E."/>
            <person name="Daum C."/>
            <person name="Ramamoorthy G.K."/>
            <person name="Gryganskyi A."/>
            <person name="Culley D."/>
            <person name="Magnuson J.K."/>
            <person name="James T.Y."/>
            <person name="O'Malley M.A."/>
            <person name="Stajich J.E."/>
            <person name="Spatafora J.W."/>
            <person name="Visel A."/>
            <person name="Grigoriev I.V."/>
        </authorList>
    </citation>
    <scope>NUCLEOTIDE SEQUENCE [LARGE SCALE GENOMIC DNA]</scope>
    <source>
        <strain evidence="1 2">CBS 129021</strain>
    </source>
</reference>
<comment type="caution">
    <text evidence="1">The sequence shown here is derived from an EMBL/GenBank/DDBJ whole genome shotgun (WGS) entry which is preliminary data.</text>
</comment>
<accession>A0A1Y2DNC7</accession>
<proteinExistence type="predicted"/>
<dbReference type="Proteomes" id="UP000193689">
    <property type="component" value="Unassembled WGS sequence"/>
</dbReference>
<dbReference type="RefSeq" id="XP_040713025.1">
    <property type="nucleotide sequence ID" value="XM_040858624.1"/>
</dbReference>
<dbReference type="AlphaFoldDB" id="A0A1Y2DNC7"/>
<evidence type="ECO:0000313" key="2">
    <source>
        <dbReference type="Proteomes" id="UP000193689"/>
    </source>
</evidence>
<evidence type="ECO:0000313" key="1">
    <source>
        <dbReference type="EMBL" id="ORY60798.1"/>
    </source>
</evidence>
<protein>
    <submittedName>
        <fullName evidence="1">Uncharacterized protein</fullName>
    </submittedName>
</protein>
<dbReference type="GeneID" id="63774836"/>
<gene>
    <name evidence="1" type="ORF">BCR38DRAFT_411915</name>
</gene>
<keyword evidence="2" id="KW-1185">Reference proteome</keyword>
<dbReference type="InParanoid" id="A0A1Y2DNC7"/>
<sequence>MPYLCSAYYLYAPWASNDDTIVSFRLPEAKLGDKMEGLANIHGDIRPEANLRDRMGDPDDDEKALRHILQSEVETSAYASGPLLDRDAPRRRDPVITGIIDWSLAETRAFGIELEFLHTSSGNMNSRNWSDHTCHETTDEEFWAEFWE</sequence>
<name>A0A1Y2DNC7_9PEZI</name>
<dbReference type="EMBL" id="MCFJ01000011">
    <property type="protein sequence ID" value="ORY60798.1"/>
    <property type="molecule type" value="Genomic_DNA"/>
</dbReference>